<evidence type="ECO:0000313" key="2">
    <source>
        <dbReference type="Proteomes" id="UP000218069"/>
    </source>
</evidence>
<protein>
    <recommendedName>
        <fullName evidence="3">DinB family protein</fullName>
    </recommendedName>
</protein>
<dbReference type="EMBL" id="OANS01000001">
    <property type="protein sequence ID" value="SNX28051.1"/>
    <property type="molecule type" value="Genomic_DNA"/>
</dbReference>
<keyword evidence="2" id="KW-1185">Reference proteome</keyword>
<dbReference type="AlphaFoldDB" id="A0A240E0L6"/>
<dbReference type="PANTHER" id="PTHR39473:SF1">
    <property type="entry name" value="DINB-LIKE DOMAIN-CONTAINING PROTEIN"/>
    <property type="match status" value="1"/>
</dbReference>
<dbReference type="RefSeq" id="WP_096672141.1">
    <property type="nucleotide sequence ID" value="NZ_OANS01000001.1"/>
</dbReference>
<sequence length="174" mass="19679">MTVKKNAQQLIDYTIANLGMMGQLAAHFHLEIQERYRDPIGAHIRHIIEHYETLIFKRSSQINYDTRQRDISLEENPVEAENRLAALSEYLHNVTLYELDDLVSVSSAGGLFGEVAFINQSSVGRELCFLNSHAIHHLAIIKPACKQLGIPLDEYFGFASSTVAHLESQKMEVL</sequence>
<gene>
    <name evidence="1" type="ORF">SAMN06295945_0371</name>
</gene>
<reference evidence="2" key="1">
    <citation type="submission" date="2017-08" db="EMBL/GenBank/DDBJ databases">
        <authorList>
            <person name="Varghese N."/>
            <person name="Submissions S."/>
        </authorList>
    </citation>
    <scope>NUCLEOTIDE SEQUENCE [LARGE SCALE GENOMIC DNA]</scope>
    <source>
        <strain evidence="2">AP-Melu-1000-B4</strain>
    </source>
</reference>
<evidence type="ECO:0000313" key="1">
    <source>
        <dbReference type="EMBL" id="SNX28051.1"/>
    </source>
</evidence>
<dbReference type="Proteomes" id="UP000218069">
    <property type="component" value="Unassembled WGS sequence"/>
</dbReference>
<dbReference type="OrthoDB" id="1162179at2"/>
<evidence type="ECO:0008006" key="3">
    <source>
        <dbReference type="Google" id="ProtNLM"/>
    </source>
</evidence>
<dbReference type="PANTHER" id="PTHR39473">
    <property type="match status" value="1"/>
</dbReference>
<name>A0A240E0L6_9BURK</name>
<accession>A0A240E0L6</accession>
<organism evidence="1 2">
    <name type="scientific">Polynucleobacter meluiroseus</name>
    <dbReference type="NCBI Taxonomy" id="1938814"/>
    <lineage>
        <taxon>Bacteria</taxon>
        <taxon>Pseudomonadati</taxon>
        <taxon>Pseudomonadota</taxon>
        <taxon>Betaproteobacteria</taxon>
        <taxon>Burkholderiales</taxon>
        <taxon>Burkholderiaceae</taxon>
        <taxon>Polynucleobacter</taxon>
    </lineage>
</organism>
<proteinExistence type="predicted"/>